<protein>
    <recommendedName>
        <fullName evidence="4">DUF1549 domain-containing protein</fullName>
    </recommendedName>
</protein>
<dbReference type="Pfam" id="PF07583">
    <property type="entry name" value="PSCyt2"/>
    <property type="match status" value="1"/>
</dbReference>
<evidence type="ECO:0000313" key="3">
    <source>
        <dbReference type="EMBL" id="SVE26171.1"/>
    </source>
</evidence>
<organism evidence="3">
    <name type="scientific">marine metagenome</name>
    <dbReference type="NCBI Taxonomy" id="408172"/>
    <lineage>
        <taxon>unclassified sequences</taxon>
        <taxon>metagenomes</taxon>
        <taxon>ecological metagenomes</taxon>
    </lineage>
</organism>
<feature type="non-terminal residue" evidence="3">
    <location>
        <position position="242"/>
    </location>
</feature>
<dbReference type="AlphaFoldDB" id="A0A383C1X3"/>
<name>A0A383C1X3_9ZZZZ</name>
<dbReference type="InterPro" id="IPR022655">
    <property type="entry name" value="DUF1553"/>
</dbReference>
<proteinExistence type="predicted"/>
<feature type="domain" description="DUF1553" evidence="2">
    <location>
        <begin position="193"/>
        <end position="240"/>
    </location>
</feature>
<reference evidence="3" key="1">
    <citation type="submission" date="2018-05" db="EMBL/GenBank/DDBJ databases">
        <authorList>
            <person name="Lanie J.A."/>
            <person name="Ng W.-L."/>
            <person name="Kazmierczak K.M."/>
            <person name="Andrzejewski T.M."/>
            <person name="Davidsen T.M."/>
            <person name="Wayne K.J."/>
            <person name="Tettelin H."/>
            <person name="Glass J.I."/>
            <person name="Rusch D."/>
            <person name="Podicherti R."/>
            <person name="Tsui H.-C.T."/>
            <person name="Winkler M.E."/>
        </authorList>
    </citation>
    <scope>NUCLEOTIDE SEQUENCE</scope>
</reference>
<evidence type="ECO:0000259" key="2">
    <source>
        <dbReference type="Pfam" id="PF07587"/>
    </source>
</evidence>
<dbReference type="EMBL" id="UINC01205134">
    <property type="protein sequence ID" value="SVE26171.1"/>
    <property type="molecule type" value="Genomic_DNA"/>
</dbReference>
<gene>
    <name evidence="3" type="ORF">METZ01_LOCUS479025</name>
</gene>
<feature type="domain" description="DUF1549" evidence="1">
    <location>
        <begin position="1"/>
        <end position="140"/>
    </location>
</feature>
<dbReference type="PANTHER" id="PTHR35889">
    <property type="entry name" value="CYCLOINULO-OLIGOSACCHARIDE FRUCTANOTRANSFERASE-RELATED"/>
    <property type="match status" value="1"/>
</dbReference>
<accession>A0A383C1X3</accession>
<dbReference type="InterPro" id="IPR011444">
    <property type="entry name" value="DUF1549"/>
</dbReference>
<evidence type="ECO:0008006" key="4">
    <source>
        <dbReference type="Google" id="ProtNLM"/>
    </source>
</evidence>
<dbReference type="Pfam" id="PF07587">
    <property type="entry name" value="PSD1"/>
    <property type="match status" value="1"/>
</dbReference>
<evidence type="ECO:0000259" key="1">
    <source>
        <dbReference type="Pfam" id="PF07583"/>
    </source>
</evidence>
<feature type="non-terminal residue" evidence="3">
    <location>
        <position position="1"/>
    </location>
</feature>
<dbReference type="PANTHER" id="PTHR35889:SF3">
    <property type="entry name" value="F-BOX DOMAIN-CONTAINING PROTEIN"/>
    <property type="match status" value="1"/>
</dbReference>
<sequence length="242" mass="27221">KAFIDNKSPDKRSKLIDRLLVDPAYADHWANKWADLVRPNPDRAGLKSVYVLDQWLREAFRKNKPLDVFAREMVAATGSTHRFGPAVVYRDKRTPDEMAKIFSQIFLGMRLECARCHNHPNEKWTQTDFYSMAAYFAQVKRKGSGVSPPISGGAEWFYHGASGEVKHPVSGQVMAPKPPDGPKPTIVARVDPRDVLVDWMAQPDNPFFARAMVNRVWGAFFGRGIVEPVDDMRASNPPVNAA</sequence>